<reference evidence="1" key="1">
    <citation type="submission" date="2022-10" db="EMBL/GenBank/DDBJ databases">
        <authorList>
            <person name="Chen Y."/>
            <person name="Dougan E. K."/>
            <person name="Chan C."/>
            <person name="Rhodes N."/>
            <person name="Thang M."/>
        </authorList>
    </citation>
    <scope>NUCLEOTIDE SEQUENCE</scope>
</reference>
<comment type="caution">
    <text evidence="1">The sequence shown here is derived from an EMBL/GenBank/DDBJ whole genome shotgun (WGS) entry which is preliminary data.</text>
</comment>
<dbReference type="OrthoDB" id="407325at2759"/>
<dbReference type="EMBL" id="CAMXCT010001390">
    <property type="protein sequence ID" value="CAI3989620.1"/>
    <property type="molecule type" value="Genomic_DNA"/>
</dbReference>
<gene>
    <name evidence="1" type="ORF">C1SCF055_LOCUS16682</name>
</gene>
<dbReference type="InterPro" id="IPR029063">
    <property type="entry name" value="SAM-dependent_MTases_sf"/>
</dbReference>
<proteinExistence type="predicted"/>
<evidence type="ECO:0000313" key="2">
    <source>
        <dbReference type="EMBL" id="CAL4776932.1"/>
    </source>
</evidence>
<keyword evidence="3" id="KW-1185">Reference proteome</keyword>
<name>A0A9P1CDP0_9DINO</name>
<organism evidence="1">
    <name type="scientific">Cladocopium goreaui</name>
    <dbReference type="NCBI Taxonomy" id="2562237"/>
    <lineage>
        <taxon>Eukaryota</taxon>
        <taxon>Sar</taxon>
        <taxon>Alveolata</taxon>
        <taxon>Dinophyceae</taxon>
        <taxon>Suessiales</taxon>
        <taxon>Symbiodiniaceae</taxon>
        <taxon>Cladocopium</taxon>
    </lineage>
</organism>
<dbReference type="AlphaFoldDB" id="A0A9P1CDP0"/>
<reference evidence="2 3" key="2">
    <citation type="submission" date="2024-05" db="EMBL/GenBank/DDBJ databases">
        <authorList>
            <person name="Chen Y."/>
            <person name="Shah S."/>
            <person name="Dougan E. K."/>
            <person name="Thang M."/>
            <person name="Chan C."/>
        </authorList>
    </citation>
    <scope>NUCLEOTIDE SEQUENCE [LARGE SCALE GENOMIC DNA]</scope>
</reference>
<sequence>RDVSIPTIAWTTSELESVRSSRRLCDYLEAEWPRLGLPRDVHILELGAGDGWLGMTVARNLVAISGQSTTRVTDQEGYRIRSLSQNVAYNVAKGLPLDNLGHGVLDWEHQQVWSDGTQEGTLHLLIGADVVEESSARHLARTIRDFLSQKQEMLVLLAHQMMRSLDANEAFFQALQSQHLEPWIVAAESQASLELKEEAKGVVILQITCQKQDQWLLPWSDSLTGLEDTFYV</sequence>
<dbReference type="Pfam" id="PF10294">
    <property type="entry name" value="Methyltransf_16"/>
    <property type="match status" value="1"/>
</dbReference>
<dbReference type="EMBL" id="CAMXCT020001390">
    <property type="protein sequence ID" value="CAL1142995.1"/>
    <property type="molecule type" value="Genomic_DNA"/>
</dbReference>
<dbReference type="Proteomes" id="UP001152797">
    <property type="component" value="Unassembled WGS sequence"/>
</dbReference>
<evidence type="ECO:0000313" key="1">
    <source>
        <dbReference type="EMBL" id="CAI3989620.1"/>
    </source>
</evidence>
<feature type="non-terminal residue" evidence="1">
    <location>
        <position position="1"/>
    </location>
</feature>
<accession>A0A9P1CDP0</accession>
<dbReference type="Gene3D" id="3.40.50.150">
    <property type="entry name" value="Vaccinia Virus protein VP39"/>
    <property type="match status" value="1"/>
</dbReference>
<dbReference type="SUPFAM" id="SSF53335">
    <property type="entry name" value="S-adenosyl-L-methionine-dependent methyltransferases"/>
    <property type="match status" value="1"/>
</dbReference>
<dbReference type="InterPro" id="IPR019410">
    <property type="entry name" value="Methyltransf_16"/>
</dbReference>
<dbReference type="EMBL" id="CAMXCT030001390">
    <property type="protein sequence ID" value="CAL4776932.1"/>
    <property type="molecule type" value="Genomic_DNA"/>
</dbReference>
<protein>
    <submittedName>
        <fullName evidence="2">Pre-mRNA-processing factor 6</fullName>
    </submittedName>
</protein>
<evidence type="ECO:0000313" key="3">
    <source>
        <dbReference type="Proteomes" id="UP001152797"/>
    </source>
</evidence>